<evidence type="ECO:0000256" key="1">
    <source>
        <dbReference type="SAM" id="MobiDB-lite"/>
    </source>
</evidence>
<feature type="domain" description="U1-type" evidence="3">
    <location>
        <begin position="139"/>
        <end position="173"/>
    </location>
</feature>
<feature type="compositionally biased region" description="Basic and acidic residues" evidence="1">
    <location>
        <begin position="264"/>
        <end position="280"/>
    </location>
</feature>
<evidence type="ECO:0000259" key="3">
    <source>
        <dbReference type="SMART" id="SM00451"/>
    </source>
</evidence>
<protein>
    <submittedName>
        <fullName evidence="4">Uncharacterized protein</fullName>
    </submittedName>
</protein>
<dbReference type="InterPro" id="IPR052644">
    <property type="entry name" value="ZMAT3"/>
</dbReference>
<feature type="region of interest" description="Disordered" evidence="1">
    <location>
        <begin position="1"/>
        <end position="41"/>
    </location>
</feature>
<name>A0A9N9T0E8_DIABA</name>
<dbReference type="PANTHER" id="PTHR46786:SF1">
    <property type="entry name" value="ZINC FINGER MATRIN-TYPE PROTEIN 3"/>
    <property type="match status" value="1"/>
</dbReference>
<dbReference type="OrthoDB" id="434647at2759"/>
<dbReference type="EMBL" id="OU898279">
    <property type="protein sequence ID" value="CAG9834008.1"/>
    <property type="molecule type" value="Genomic_DNA"/>
</dbReference>
<feature type="domain" description="C2H2-type" evidence="2">
    <location>
        <begin position="303"/>
        <end position="327"/>
    </location>
</feature>
<sequence>MSYIKDSYTESKKRKIDKDDIDTDTKFKIPKKKTEDTNSSVQSNSQFIYNAGNSIADNSYYEYNNKFEQGEWQNSTAYRSEYNKLYNLTPSAVGPITQNICETLSSIKEAPKNYQKDIFREIAPDISDPTLPKELKKQFQPLYCKLCAAHLSSNVMAKLHYRSKNHEKKVRKFLLDYAESTNTPVHKRATVISSAKPEKEADPKWYHCVECDLPLTGRMHAESHYMGKNHQKVVMGYKLPTGSGHYNSEGKWVRKGPRKPVVLKDGEDGFGQDFREKKPETAVTSTTTTTPKTSQPSSTPSKFRCSVCDIGTTCQEQLNIHFQGQKHKKKLRQLGITDPNIIEGTVSDQ</sequence>
<dbReference type="GO" id="GO:0003676">
    <property type="term" value="F:nucleic acid binding"/>
    <property type="evidence" value="ECO:0007669"/>
    <property type="project" value="InterPro"/>
</dbReference>
<dbReference type="Gene3D" id="3.30.160.60">
    <property type="entry name" value="Classic Zinc Finger"/>
    <property type="match status" value="3"/>
</dbReference>
<gene>
    <name evidence="4" type="ORF">DIABBA_LOCUS7361</name>
</gene>
<feature type="domain" description="U1-type" evidence="3">
    <location>
        <begin position="300"/>
        <end position="334"/>
    </location>
</feature>
<evidence type="ECO:0000313" key="5">
    <source>
        <dbReference type="Proteomes" id="UP001153709"/>
    </source>
</evidence>
<evidence type="ECO:0000259" key="2">
    <source>
        <dbReference type="SMART" id="SM00355"/>
    </source>
</evidence>
<dbReference type="SMART" id="SM00355">
    <property type="entry name" value="ZnF_C2H2"/>
    <property type="match status" value="3"/>
</dbReference>
<dbReference type="AlphaFoldDB" id="A0A9N9T0E8"/>
<dbReference type="GO" id="GO:0008270">
    <property type="term" value="F:zinc ion binding"/>
    <property type="evidence" value="ECO:0007669"/>
    <property type="project" value="InterPro"/>
</dbReference>
<dbReference type="Proteomes" id="UP001153709">
    <property type="component" value="Chromosome 4"/>
</dbReference>
<feature type="domain" description="U1-type" evidence="3">
    <location>
        <begin position="202"/>
        <end position="237"/>
    </location>
</feature>
<dbReference type="PANTHER" id="PTHR46786">
    <property type="entry name" value="ZINC FINGER MATRIN-TYPE PROTEIN 3"/>
    <property type="match status" value="1"/>
</dbReference>
<proteinExistence type="predicted"/>
<dbReference type="InterPro" id="IPR013087">
    <property type="entry name" value="Znf_C2H2_type"/>
</dbReference>
<keyword evidence="5" id="KW-1185">Reference proteome</keyword>
<feature type="domain" description="C2H2-type" evidence="2">
    <location>
        <begin position="206"/>
        <end position="230"/>
    </location>
</feature>
<dbReference type="InterPro" id="IPR036236">
    <property type="entry name" value="Znf_C2H2_sf"/>
</dbReference>
<dbReference type="InterPro" id="IPR003604">
    <property type="entry name" value="Matrin/U1-like-C_Znf_C2H2"/>
</dbReference>
<feature type="domain" description="C2H2-type" evidence="2">
    <location>
        <begin position="142"/>
        <end position="166"/>
    </location>
</feature>
<organism evidence="4 5">
    <name type="scientific">Diabrotica balteata</name>
    <name type="common">Banded cucumber beetle</name>
    <dbReference type="NCBI Taxonomy" id="107213"/>
    <lineage>
        <taxon>Eukaryota</taxon>
        <taxon>Metazoa</taxon>
        <taxon>Ecdysozoa</taxon>
        <taxon>Arthropoda</taxon>
        <taxon>Hexapoda</taxon>
        <taxon>Insecta</taxon>
        <taxon>Pterygota</taxon>
        <taxon>Neoptera</taxon>
        <taxon>Endopterygota</taxon>
        <taxon>Coleoptera</taxon>
        <taxon>Polyphaga</taxon>
        <taxon>Cucujiformia</taxon>
        <taxon>Chrysomeloidea</taxon>
        <taxon>Chrysomelidae</taxon>
        <taxon>Galerucinae</taxon>
        <taxon>Diabroticina</taxon>
        <taxon>Diabroticites</taxon>
        <taxon>Diabrotica</taxon>
    </lineage>
</organism>
<evidence type="ECO:0000313" key="4">
    <source>
        <dbReference type="EMBL" id="CAG9834008.1"/>
    </source>
</evidence>
<dbReference type="Pfam" id="PF12874">
    <property type="entry name" value="zf-met"/>
    <property type="match status" value="3"/>
</dbReference>
<dbReference type="SUPFAM" id="SSF57667">
    <property type="entry name" value="beta-beta-alpha zinc fingers"/>
    <property type="match status" value="3"/>
</dbReference>
<feature type="region of interest" description="Disordered" evidence="1">
    <location>
        <begin position="264"/>
        <end position="303"/>
    </location>
</feature>
<accession>A0A9N9T0E8</accession>
<reference evidence="4" key="1">
    <citation type="submission" date="2022-01" db="EMBL/GenBank/DDBJ databases">
        <authorList>
            <person name="King R."/>
        </authorList>
    </citation>
    <scope>NUCLEOTIDE SEQUENCE</scope>
</reference>
<feature type="compositionally biased region" description="Low complexity" evidence="1">
    <location>
        <begin position="281"/>
        <end position="302"/>
    </location>
</feature>
<dbReference type="SMART" id="SM00451">
    <property type="entry name" value="ZnF_U1"/>
    <property type="match status" value="3"/>
</dbReference>
<feature type="compositionally biased region" description="Basic and acidic residues" evidence="1">
    <location>
        <begin position="23"/>
        <end position="36"/>
    </location>
</feature>